<keyword evidence="3" id="KW-0560">Oxidoreductase</keyword>
<dbReference type="OrthoDB" id="419598at2759"/>
<proteinExistence type="inferred from homology"/>
<dbReference type="GO" id="GO:0016491">
    <property type="term" value="F:oxidoreductase activity"/>
    <property type="evidence" value="ECO:0007669"/>
    <property type="project" value="UniProtKB-KW"/>
</dbReference>
<organism evidence="5">
    <name type="scientific">Rosellinia necatrix</name>
    <name type="common">White root-rot fungus</name>
    <dbReference type="NCBI Taxonomy" id="77044"/>
    <lineage>
        <taxon>Eukaryota</taxon>
        <taxon>Fungi</taxon>
        <taxon>Dikarya</taxon>
        <taxon>Ascomycota</taxon>
        <taxon>Pezizomycotina</taxon>
        <taxon>Sordariomycetes</taxon>
        <taxon>Xylariomycetidae</taxon>
        <taxon>Xylariales</taxon>
        <taxon>Xylariaceae</taxon>
        <taxon>Rosellinia</taxon>
    </lineage>
</organism>
<evidence type="ECO:0000256" key="2">
    <source>
        <dbReference type="ARBA" id="ARBA00022857"/>
    </source>
</evidence>
<evidence type="ECO:0000256" key="3">
    <source>
        <dbReference type="ARBA" id="ARBA00023002"/>
    </source>
</evidence>
<dbReference type="STRING" id="77044.A0A1W2TNS2"/>
<reference evidence="5" key="1">
    <citation type="submission" date="2016-03" db="EMBL/GenBank/DDBJ databases">
        <title>Draft genome sequence of Rosellinia necatrix.</title>
        <authorList>
            <person name="Kanematsu S."/>
        </authorList>
    </citation>
    <scope>NUCLEOTIDE SEQUENCE [LARGE SCALE GENOMIC DNA]</scope>
    <source>
        <strain evidence="5">W97</strain>
    </source>
</reference>
<keyword evidence="2" id="KW-0521">NADP</keyword>
<sequence length="339" mass="36475">MPPSTPVVFMCGVTGNQGEALAKELLRLGWNVRATVRDLEAPKVKALRAAGLQPILGDWDDDEALRIGLSGCTKLFLNTVTTVDDLDRERRQAARIINAAKAAGVQQVVSSTSLGVSLFKATGHLQDVLEPGTHLYDIIEVKHDIEAMVRAGGFASHALLRPGLFMSNFLSPSLEAAYAEIATRGTWTTVLRADARLGLVDHEDIARAAAACFRDPERASSFSSFFSSGGSGSGSGSGAAVGIVSEFLTPQETLDRLAHAAGRRPGELRAVCLDADDAARLPPAAFRYPNSLGDRCFEYMPELVDARDMAALVPSPTSFREFLEREKDRVGRVRCDDCN</sequence>
<dbReference type="InterPro" id="IPR036291">
    <property type="entry name" value="NAD(P)-bd_dom_sf"/>
</dbReference>
<gene>
    <name evidence="5" type="ORF">SAMD00023353_4300580</name>
</gene>
<dbReference type="OMA" id="IATRGTW"/>
<name>A0A1W2TNS2_ROSNE</name>
<evidence type="ECO:0000256" key="1">
    <source>
        <dbReference type="ARBA" id="ARBA00006328"/>
    </source>
</evidence>
<evidence type="ECO:0000313" key="6">
    <source>
        <dbReference type="Proteomes" id="UP000054516"/>
    </source>
</evidence>
<comment type="similarity">
    <text evidence="1">Belongs to the NmrA-type oxidoreductase family.</text>
</comment>
<keyword evidence="6" id="KW-1185">Reference proteome</keyword>
<accession>A0A1W2TNS2</accession>
<dbReference type="Gene3D" id="3.40.50.720">
    <property type="entry name" value="NAD(P)-binding Rossmann-like Domain"/>
    <property type="match status" value="1"/>
</dbReference>
<evidence type="ECO:0000313" key="5">
    <source>
        <dbReference type="EMBL" id="GAP90023.1"/>
    </source>
</evidence>
<dbReference type="GO" id="GO:0005634">
    <property type="term" value="C:nucleus"/>
    <property type="evidence" value="ECO:0007669"/>
    <property type="project" value="TreeGrafter"/>
</dbReference>
<dbReference type="PANTHER" id="PTHR42748">
    <property type="entry name" value="NITROGEN METABOLITE REPRESSION PROTEIN NMRA FAMILY MEMBER"/>
    <property type="match status" value="1"/>
</dbReference>
<dbReference type="EMBL" id="DF977488">
    <property type="protein sequence ID" value="GAP90023.1"/>
    <property type="molecule type" value="Genomic_DNA"/>
</dbReference>
<dbReference type="AlphaFoldDB" id="A0A1W2TNS2"/>
<evidence type="ECO:0000259" key="4">
    <source>
        <dbReference type="Pfam" id="PF05368"/>
    </source>
</evidence>
<dbReference type="InterPro" id="IPR051164">
    <property type="entry name" value="NmrA-like_oxidored"/>
</dbReference>
<feature type="domain" description="NmrA-like" evidence="4">
    <location>
        <begin position="8"/>
        <end position="219"/>
    </location>
</feature>
<dbReference type="PANTHER" id="PTHR42748:SF30">
    <property type="entry name" value="NMRA-LIKE DOMAIN-CONTAINING PROTEIN"/>
    <property type="match status" value="1"/>
</dbReference>
<dbReference type="Proteomes" id="UP000054516">
    <property type="component" value="Unassembled WGS sequence"/>
</dbReference>
<dbReference type="Pfam" id="PF05368">
    <property type="entry name" value="NmrA"/>
    <property type="match status" value="1"/>
</dbReference>
<dbReference type="InterPro" id="IPR008030">
    <property type="entry name" value="NmrA-like"/>
</dbReference>
<protein>
    <submittedName>
        <fullName evidence="5">Putative family protein</fullName>
    </submittedName>
</protein>
<dbReference type="SUPFAM" id="SSF51735">
    <property type="entry name" value="NAD(P)-binding Rossmann-fold domains"/>
    <property type="match status" value="1"/>
</dbReference>